<comment type="caution">
    <text evidence="1">The sequence shown here is derived from an EMBL/GenBank/DDBJ whole genome shotgun (WGS) entry which is preliminary data.</text>
</comment>
<sequence length="85" mass="9702">EKGAEFNSIVSAGEMYRCWPSRDWLREGELPVKDRKLSGNAPLVEVKKPGSEANQEWWDFEFGDSSYNVWIFDLPVAVALLGRII</sequence>
<name>A0ABP0MLJ5_9DINO</name>
<organism evidence="1 2">
    <name type="scientific">Durusdinium trenchii</name>
    <dbReference type="NCBI Taxonomy" id="1381693"/>
    <lineage>
        <taxon>Eukaryota</taxon>
        <taxon>Sar</taxon>
        <taxon>Alveolata</taxon>
        <taxon>Dinophyceae</taxon>
        <taxon>Suessiales</taxon>
        <taxon>Symbiodiniaceae</taxon>
        <taxon>Durusdinium</taxon>
    </lineage>
</organism>
<feature type="non-terminal residue" evidence="1">
    <location>
        <position position="1"/>
    </location>
</feature>
<protein>
    <submittedName>
        <fullName evidence="1">Uncharacterized protein</fullName>
    </submittedName>
</protein>
<evidence type="ECO:0000313" key="2">
    <source>
        <dbReference type="Proteomes" id="UP001642464"/>
    </source>
</evidence>
<accession>A0ABP0MLJ5</accession>
<keyword evidence="2" id="KW-1185">Reference proteome</keyword>
<dbReference type="EMBL" id="CAXAMM010022002">
    <property type="protein sequence ID" value="CAK9051005.1"/>
    <property type="molecule type" value="Genomic_DNA"/>
</dbReference>
<proteinExistence type="predicted"/>
<evidence type="ECO:0000313" key="1">
    <source>
        <dbReference type="EMBL" id="CAK9051005.1"/>
    </source>
</evidence>
<gene>
    <name evidence="1" type="ORF">SCF082_LOCUS28053</name>
</gene>
<dbReference type="Proteomes" id="UP001642464">
    <property type="component" value="Unassembled WGS sequence"/>
</dbReference>
<reference evidence="1 2" key="1">
    <citation type="submission" date="2024-02" db="EMBL/GenBank/DDBJ databases">
        <authorList>
            <person name="Chen Y."/>
            <person name="Shah S."/>
            <person name="Dougan E. K."/>
            <person name="Thang M."/>
            <person name="Chan C."/>
        </authorList>
    </citation>
    <scope>NUCLEOTIDE SEQUENCE [LARGE SCALE GENOMIC DNA]</scope>
</reference>
<feature type="non-terminal residue" evidence="1">
    <location>
        <position position="85"/>
    </location>
</feature>